<keyword evidence="4" id="KW-1185">Reference proteome</keyword>
<sequence length="597" mass="68000">MELNNKGSKAIQGCEREPNGSSDNSLNRVNKEKLDCENDGLNLPMEGNRDQLPSLVQQSINIGLVEENMDEQIVNMSHVVNDLSKTHAMHNVVLNNLSLLDSRILEENHEQVEDSMEEGEFISDGLYQGDIHSSIHDGVGNNGTAYKCGISGLSFNKNKCLFVTPSSFKNEHIIAIKNTTGFKHSSLPINCCWSALSITWVARTFLLCLVLVYCWATSRGLVWSSFVQFFGYVCGFLGVDCHVYYFCCFCSVSDSPNCFFSTQLSGLLVNFVSYACRHDHYSGGNIYFLMFFTTAYLRIFCYCCFIKCFGIFCEAFMWAVFGNHKWLLLGVSRGGCFGLWGLLVLAVGCNSLWCFAALLSYEDGKVGWHWLSWDYIAFLVFLMGFAKSFVEGCVLRSRWMLTSYSNLVWPVVLYFWAISSIWSIFVQIIGYAYGCLGGELGILVYCVRSFCLSYPTGYILLFQFWYVILIFDMFLISLLDLVEFLFFEPVGFVGQKDASDAGFLQGGWKLKRNKFIGMLHRTSQSFRLLWLLGILEVTLPFWPFLALHFLFYGFTRLSLGYLVLVLSKDIWLVGFIFLFNFVALLYVREPDVLLRTM</sequence>
<evidence type="ECO:0000256" key="2">
    <source>
        <dbReference type="SAM" id="Phobius"/>
    </source>
</evidence>
<feature type="transmembrane region" description="Helical" evidence="2">
    <location>
        <begin position="295"/>
        <end position="318"/>
    </location>
</feature>
<reference evidence="3 4" key="1">
    <citation type="journal article" date="2024" name="Plant Biotechnol. J.">
        <title>Dendrobium thyrsiflorum genome and its molecular insights into genes involved in important horticultural traits.</title>
        <authorList>
            <person name="Chen B."/>
            <person name="Wang J.Y."/>
            <person name="Zheng P.J."/>
            <person name="Li K.L."/>
            <person name="Liang Y.M."/>
            <person name="Chen X.F."/>
            <person name="Zhang C."/>
            <person name="Zhao X."/>
            <person name="He X."/>
            <person name="Zhang G.Q."/>
            <person name="Liu Z.J."/>
            <person name="Xu Q."/>
        </authorList>
    </citation>
    <scope>NUCLEOTIDE SEQUENCE [LARGE SCALE GENOMIC DNA]</scope>
    <source>
        <strain evidence="3">GZMU011</strain>
    </source>
</reference>
<feature type="compositionally biased region" description="Polar residues" evidence="1">
    <location>
        <begin position="19"/>
        <end position="28"/>
    </location>
</feature>
<proteinExistence type="predicted"/>
<feature type="transmembrane region" description="Helical" evidence="2">
    <location>
        <begin position="407"/>
        <end position="433"/>
    </location>
</feature>
<feature type="transmembrane region" description="Helical" evidence="2">
    <location>
        <begin position="570"/>
        <end position="587"/>
    </location>
</feature>
<feature type="transmembrane region" description="Helical" evidence="2">
    <location>
        <begin position="193"/>
        <end position="214"/>
    </location>
</feature>
<gene>
    <name evidence="3" type="ORF">M5K25_018411</name>
</gene>
<dbReference type="Proteomes" id="UP001552299">
    <property type="component" value="Unassembled WGS sequence"/>
</dbReference>
<feature type="transmembrane region" description="Helical" evidence="2">
    <location>
        <begin position="464"/>
        <end position="487"/>
    </location>
</feature>
<name>A0ABD0UI61_DENTH</name>
<dbReference type="EMBL" id="JANQDX010000014">
    <property type="protein sequence ID" value="KAL0912438.1"/>
    <property type="molecule type" value="Genomic_DNA"/>
</dbReference>
<organism evidence="3 4">
    <name type="scientific">Dendrobium thyrsiflorum</name>
    <name type="common">Pinecone-like raceme dendrobium</name>
    <name type="synonym">Orchid</name>
    <dbReference type="NCBI Taxonomy" id="117978"/>
    <lineage>
        <taxon>Eukaryota</taxon>
        <taxon>Viridiplantae</taxon>
        <taxon>Streptophyta</taxon>
        <taxon>Embryophyta</taxon>
        <taxon>Tracheophyta</taxon>
        <taxon>Spermatophyta</taxon>
        <taxon>Magnoliopsida</taxon>
        <taxon>Liliopsida</taxon>
        <taxon>Asparagales</taxon>
        <taxon>Orchidaceae</taxon>
        <taxon>Epidendroideae</taxon>
        <taxon>Malaxideae</taxon>
        <taxon>Dendrobiinae</taxon>
        <taxon>Dendrobium</taxon>
    </lineage>
</organism>
<feature type="transmembrane region" description="Helical" evidence="2">
    <location>
        <begin position="528"/>
        <end position="550"/>
    </location>
</feature>
<accession>A0ABD0UI61</accession>
<evidence type="ECO:0000313" key="3">
    <source>
        <dbReference type="EMBL" id="KAL0912438.1"/>
    </source>
</evidence>
<feature type="transmembrane region" description="Helical" evidence="2">
    <location>
        <begin position="226"/>
        <end position="246"/>
    </location>
</feature>
<protein>
    <submittedName>
        <fullName evidence="3">Uncharacterized protein</fullName>
    </submittedName>
</protein>
<keyword evidence="2" id="KW-0812">Transmembrane</keyword>
<feature type="region of interest" description="Disordered" evidence="1">
    <location>
        <begin position="1"/>
        <end position="28"/>
    </location>
</feature>
<feature type="transmembrane region" description="Helical" evidence="2">
    <location>
        <begin position="367"/>
        <end position="386"/>
    </location>
</feature>
<dbReference type="AlphaFoldDB" id="A0ABD0UI61"/>
<comment type="caution">
    <text evidence="3">The sequence shown here is derived from an EMBL/GenBank/DDBJ whole genome shotgun (WGS) entry which is preliminary data.</text>
</comment>
<keyword evidence="2" id="KW-0472">Membrane</keyword>
<keyword evidence="2" id="KW-1133">Transmembrane helix</keyword>
<feature type="transmembrane region" description="Helical" evidence="2">
    <location>
        <begin position="339"/>
        <end position="361"/>
    </location>
</feature>
<evidence type="ECO:0000313" key="4">
    <source>
        <dbReference type="Proteomes" id="UP001552299"/>
    </source>
</evidence>
<evidence type="ECO:0000256" key="1">
    <source>
        <dbReference type="SAM" id="MobiDB-lite"/>
    </source>
</evidence>